<dbReference type="AlphaFoldDB" id="A0A8T3BTK7"/>
<dbReference type="Proteomes" id="UP000829196">
    <property type="component" value="Unassembled WGS sequence"/>
</dbReference>
<comment type="caution">
    <text evidence="2">The sequence shown here is derived from an EMBL/GenBank/DDBJ whole genome shotgun (WGS) entry which is preliminary data.</text>
</comment>
<protein>
    <recommendedName>
        <fullName evidence="1">DUF630 domain-containing protein</fullName>
    </recommendedName>
</protein>
<keyword evidence="3" id="KW-1185">Reference proteome</keyword>
<proteinExistence type="predicted"/>
<gene>
    <name evidence="2" type="ORF">KFK09_006110</name>
</gene>
<dbReference type="SMR" id="A0A8T3BTK7"/>
<evidence type="ECO:0000313" key="3">
    <source>
        <dbReference type="Proteomes" id="UP000829196"/>
    </source>
</evidence>
<organism evidence="2 3">
    <name type="scientific">Dendrobium nobile</name>
    <name type="common">Orchid</name>
    <dbReference type="NCBI Taxonomy" id="94219"/>
    <lineage>
        <taxon>Eukaryota</taxon>
        <taxon>Viridiplantae</taxon>
        <taxon>Streptophyta</taxon>
        <taxon>Embryophyta</taxon>
        <taxon>Tracheophyta</taxon>
        <taxon>Spermatophyta</taxon>
        <taxon>Magnoliopsida</taxon>
        <taxon>Liliopsida</taxon>
        <taxon>Asparagales</taxon>
        <taxon>Orchidaceae</taxon>
        <taxon>Epidendroideae</taxon>
        <taxon>Malaxideae</taxon>
        <taxon>Dendrobiinae</taxon>
        <taxon>Dendrobium</taxon>
    </lineage>
</organism>
<accession>A0A8T3BTK7</accession>
<feature type="domain" description="DUF630" evidence="1">
    <location>
        <begin position="1"/>
        <end position="36"/>
    </location>
</feature>
<evidence type="ECO:0000313" key="2">
    <source>
        <dbReference type="EMBL" id="KAI0518674.1"/>
    </source>
</evidence>
<dbReference type="InterPro" id="IPR006868">
    <property type="entry name" value="DUF630"/>
</dbReference>
<name>A0A8T3BTK7_DENNO</name>
<dbReference type="Pfam" id="PF04783">
    <property type="entry name" value="DUF630"/>
    <property type="match status" value="1"/>
</dbReference>
<dbReference type="PANTHER" id="PTHR21450">
    <property type="entry name" value="PROTEIN ALTERED PHOSPHATE STARVATION RESPONSE 1"/>
    <property type="match status" value="1"/>
</dbReference>
<sequence length="81" mass="7958">MKSAVTSRNAFAAAHSAYTMALKNTGAALSDYAQGEVHDLHLASTVLPSSSSAPAGQTAFPSSSAAVAIGTGASAVHPSAR</sequence>
<reference evidence="2" key="1">
    <citation type="journal article" date="2022" name="Front. Genet.">
        <title>Chromosome-Scale Assembly of the Dendrobium nobile Genome Provides Insights Into the Molecular Mechanism of the Biosynthesis of the Medicinal Active Ingredient of Dendrobium.</title>
        <authorList>
            <person name="Xu Q."/>
            <person name="Niu S.-C."/>
            <person name="Li K.-L."/>
            <person name="Zheng P.-J."/>
            <person name="Zhang X.-J."/>
            <person name="Jia Y."/>
            <person name="Liu Y."/>
            <person name="Niu Y.-X."/>
            <person name="Yu L.-H."/>
            <person name="Chen D.-F."/>
            <person name="Zhang G.-Q."/>
        </authorList>
    </citation>
    <scope>NUCLEOTIDE SEQUENCE</scope>
    <source>
        <tissue evidence="2">Leaf</tissue>
    </source>
</reference>
<dbReference type="OrthoDB" id="1919226at2759"/>
<dbReference type="EMBL" id="JAGYWB010000006">
    <property type="protein sequence ID" value="KAI0518674.1"/>
    <property type="molecule type" value="Genomic_DNA"/>
</dbReference>
<evidence type="ECO:0000259" key="1">
    <source>
        <dbReference type="Pfam" id="PF04783"/>
    </source>
</evidence>
<dbReference type="PANTHER" id="PTHR21450:SF7">
    <property type="entry name" value="DNA LIGASE (DUF630 AND DUF632)"/>
    <property type="match status" value="1"/>
</dbReference>